<name>A0ABS5F6S1_9PROT</name>
<gene>
    <name evidence="1" type="ORF">GXW71_28295</name>
</gene>
<accession>A0ABS5F6S1</accession>
<comment type="caution">
    <text evidence="1">The sequence shown here is derived from an EMBL/GenBank/DDBJ whole genome shotgun (WGS) entry which is preliminary data.</text>
</comment>
<dbReference type="Proteomes" id="UP001196870">
    <property type="component" value="Unassembled WGS sequence"/>
</dbReference>
<dbReference type="EMBL" id="JAAGBB010000052">
    <property type="protein sequence ID" value="MBR0668286.1"/>
    <property type="molecule type" value="Genomic_DNA"/>
</dbReference>
<evidence type="ECO:0000313" key="1">
    <source>
        <dbReference type="EMBL" id="MBR0668286.1"/>
    </source>
</evidence>
<reference evidence="2" key="1">
    <citation type="journal article" date="2021" name="Syst. Appl. Microbiol.">
        <title>Roseomonas hellenica sp. nov., isolated from roots of wild-growing Alkanna tinctoria.</title>
        <authorList>
            <person name="Rat A."/>
            <person name="Naranjo H.D."/>
            <person name="Lebbe L."/>
            <person name="Cnockaert M."/>
            <person name="Krigas N."/>
            <person name="Grigoriadou K."/>
            <person name="Maloupa E."/>
            <person name="Willems A."/>
        </authorList>
    </citation>
    <scope>NUCLEOTIDE SEQUENCE [LARGE SCALE GENOMIC DNA]</scope>
    <source>
        <strain evidence="2">LMG 31523</strain>
    </source>
</reference>
<organism evidence="1 2">
    <name type="scientific">Plastoroseomonas hellenica</name>
    <dbReference type="NCBI Taxonomy" id="2687306"/>
    <lineage>
        <taxon>Bacteria</taxon>
        <taxon>Pseudomonadati</taxon>
        <taxon>Pseudomonadota</taxon>
        <taxon>Alphaproteobacteria</taxon>
        <taxon>Acetobacterales</taxon>
        <taxon>Acetobacteraceae</taxon>
        <taxon>Plastoroseomonas</taxon>
    </lineage>
</organism>
<sequence length="115" mass="12612">MADRVGRDPAWVSRNLSSPGNWTLRTFGELTEALGGDVEIKIAASEDSGHENFDAYAEFFSKAKPLQNKMMLLHFTGNAVSNIKDVRSPELEPAVRKSIQVHVSEPKTVAAEIVS</sequence>
<evidence type="ECO:0000313" key="2">
    <source>
        <dbReference type="Proteomes" id="UP001196870"/>
    </source>
</evidence>
<dbReference type="RefSeq" id="WP_211856064.1">
    <property type="nucleotide sequence ID" value="NZ_JAAGBB010000052.1"/>
</dbReference>
<proteinExistence type="predicted"/>
<keyword evidence="2" id="KW-1185">Reference proteome</keyword>
<protein>
    <submittedName>
        <fullName evidence="1">Uncharacterized protein</fullName>
    </submittedName>
</protein>